<dbReference type="Pfam" id="PF25238">
    <property type="entry name" value="OGFOD2-like"/>
    <property type="match status" value="1"/>
</dbReference>
<dbReference type="Gene3D" id="1.20.1280.50">
    <property type="match status" value="1"/>
</dbReference>
<keyword evidence="1" id="KW-0847">Vitamin C</keyword>
<evidence type="ECO:0000313" key="4">
    <source>
        <dbReference type="Proteomes" id="UP000230069"/>
    </source>
</evidence>
<evidence type="ECO:0000259" key="2">
    <source>
        <dbReference type="SMART" id="SM00256"/>
    </source>
</evidence>
<dbReference type="InterPro" id="IPR001810">
    <property type="entry name" value="F-box_dom"/>
</dbReference>
<reference evidence="3 4" key="1">
    <citation type="submission" date="2017-09" db="EMBL/GenBank/DDBJ databases">
        <title>WGS assembly of Aquilegia coerulea Goldsmith.</title>
        <authorList>
            <person name="Hodges S."/>
            <person name="Kramer E."/>
            <person name="Nordborg M."/>
            <person name="Tomkins J."/>
            <person name="Borevitz J."/>
            <person name="Derieg N."/>
            <person name="Yan J."/>
            <person name="Mihaltcheva S."/>
            <person name="Hayes R.D."/>
            <person name="Rokhsar D."/>
        </authorList>
    </citation>
    <scope>NUCLEOTIDE SEQUENCE [LARGE SCALE GENOMIC DNA]</scope>
    <source>
        <strain evidence="4">cv. Goldsmith</strain>
    </source>
</reference>
<dbReference type="EMBL" id="KZ305018">
    <property type="protein sequence ID" value="PIA65024.1"/>
    <property type="molecule type" value="Genomic_DNA"/>
</dbReference>
<dbReference type="STRING" id="218851.A0A2G5FAJ8"/>
<protein>
    <recommendedName>
        <fullName evidence="2">F-box domain-containing protein</fullName>
    </recommendedName>
</protein>
<dbReference type="SMART" id="SM00256">
    <property type="entry name" value="FBOX"/>
    <property type="match status" value="1"/>
</dbReference>
<dbReference type="PANTHER" id="PTHR24014">
    <property type="entry name" value="2-OXOGLUTARATE AND IRON-DEPENDENT OXYGENASE DOMAIN-CONTAINING PROTEIN 2"/>
    <property type="match status" value="1"/>
</dbReference>
<name>A0A2G5FAJ8_AQUCA</name>
<sequence length="146" mass="17207">MEDAWVFRPHVGLDLLGNLSDLIPNDVVVDILIRLPGESLLRFQCVCKDWYLLIQHPIFLRMRSAQVQTCSKYVTEREKRLREYRQNIKSSYQPLHKDLYAMQPTTIFVPSFFKAITENTEESLRDIISEPSPGVYIFEMLQPRFL</sequence>
<organism evidence="3 4">
    <name type="scientific">Aquilegia coerulea</name>
    <name type="common">Rocky mountain columbine</name>
    <dbReference type="NCBI Taxonomy" id="218851"/>
    <lineage>
        <taxon>Eukaryota</taxon>
        <taxon>Viridiplantae</taxon>
        <taxon>Streptophyta</taxon>
        <taxon>Embryophyta</taxon>
        <taxon>Tracheophyta</taxon>
        <taxon>Spermatophyta</taxon>
        <taxon>Magnoliopsida</taxon>
        <taxon>Ranunculales</taxon>
        <taxon>Ranunculaceae</taxon>
        <taxon>Thalictroideae</taxon>
        <taxon>Aquilegia</taxon>
    </lineage>
</organism>
<dbReference type="GO" id="GO:0031418">
    <property type="term" value="F:L-ascorbic acid binding"/>
    <property type="evidence" value="ECO:0007669"/>
    <property type="project" value="UniProtKB-KW"/>
</dbReference>
<feature type="domain" description="F-box" evidence="2">
    <location>
        <begin position="23"/>
        <end position="62"/>
    </location>
</feature>
<dbReference type="CDD" id="cd22157">
    <property type="entry name" value="F-box_AtFBW1-like"/>
    <property type="match status" value="1"/>
</dbReference>
<dbReference type="Proteomes" id="UP000230069">
    <property type="component" value="Unassembled WGS sequence"/>
</dbReference>
<dbReference type="InParanoid" id="A0A2G5FAJ8"/>
<dbReference type="PANTHER" id="PTHR24014:SF4">
    <property type="entry name" value="2-OXOGLUTARATE AND IRON-DEPENDENT OXYGENASE DOMAIN-CONTAINING PROTEIN 2"/>
    <property type="match status" value="1"/>
</dbReference>
<dbReference type="OrthoDB" id="1724339at2759"/>
<dbReference type="SUPFAM" id="SSF81383">
    <property type="entry name" value="F-box domain"/>
    <property type="match status" value="1"/>
</dbReference>
<keyword evidence="4" id="KW-1185">Reference proteome</keyword>
<dbReference type="InterPro" id="IPR036047">
    <property type="entry name" value="F-box-like_dom_sf"/>
</dbReference>
<accession>A0A2G5FAJ8</accession>
<evidence type="ECO:0000313" key="3">
    <source>
        <dbReference type="EMBL" id="PIA65024.1"/>
    </source>
</evidence>
<evidence type="ECO:0000256" key="1">
    <source>
        <dbReference type="ARBA" id="ARBA00022896"/>
    </source>
</evidence>
<gene>
    <name evidence="3" type="ORF">AQUCO_00100475v1</name>
</gene>
<proteinExistence type="predicted"/>
<dbReference type="Pfam" id="PF00646">
    <property type="entry name" value="F-box"/>
    <property type="match status" value="1"/>
</dbReference>
<dbReference type="AlphaFoldDB" id="A0A2G5FAJ8"/>